<dbReference type="NCBIfam" id="NF033881">
    <property type="entry name" value="aureocin_A53"/>
    <property type="match status" value="1"/>
</dbReference>
<gene>
    <name evidence="1" type="primary">lnqQ</name>
    <name evidence="1" type="ORF">MPLG2_1742</name>
</gene>
<dbReference type="InterPro" id="IPR020968">
    <property type="entry name" value="Bacteriocin_II_aureocin-like"/>
</dbReference>
<evidence type="ECO:0000313" key="1">
    <source>
        <dbReference type="EMBL" id="SPD86778.1"/>
    </source>
</evidence>
<dbReference type="EMBL" id="LT985188">
    <property type="protein sequence ID" value="SPD86778.1"/>
    <property type="molecule type" value="Genomic_DNA"/>
</dbReference>
<sequence>MKNMWSIFLRIVALIAKYGKRAVDWCWANRNRIYDWIRNGMAVDWIINRILEILGLR</sequence>
<organism evidence="1 2">
    <name type="scientific">Micropruina glycogenica</name>
    <dbReference type="NCBI Taxonomy" id="75385"/>
    <lineage>
        <taxon>Bacteria</taxon>
        <taxon>Bacillati</taxon>
        <taxon>Actinomycetota</taxon>
        <taxon>Actinomycetes</taxon>
        <taxon>Propionibacteriales</taxon>
        <taxon>Nocardioidaceae</taxon>
        <taxon>Micropruina</taxon>
    </lineage>
</organism>
<dbReference type="AlphaFoldDB" id="A0A2N9JGY4"/>
<proteinExistence type="predicted"/>
<dbReference type="KEGG" id="mgg:MPLG2_1742"/>
<evidence type="ECO:0000313" key="2">
    <source>
        <dbReference type="Proteomes" id="UP000238164"/>
    </source>
</evidence>
<reference evidence="1 2" key="1">
    <citation type="submission" date="2018-02" db="EMBL/GenBank/DDBJ databases">
        <authorList>
            <person name="Cohen D.B."/>
            <person name="Kent A.D."/>
        </authorList>
    </citation>
    <scope>NUCLEOTIDE SEQUENCE [LARGE SCALE GENOMIC DNA]</scope>
    <source>
        <strain evidence="1">1</strain>
    </source>
</reference>
<accession>A0A2N9JGY4</accession>
<protein>
    <submittedName>
        <fullName evidence="1">Lacticin Q</fullName>
    </submittedName>
</protein>
<name>A0A2N9JGY4_9ACTN</name>
<dbReference type="Proteomes" id="UP000238164">
    <property type="component" value="Chromosome 1"/>
</dbReference>
<keyword evidence="2" id="KW-1185">Reference proteome</keyword>
<dbReference type="Pfam" id="PF11758">
    <property type="entry name" value="Bacteriocin_IIi"/>
    <property type="match status" value="1"/>
</dbReference>